<proteinExistence type="predicted"/>
<name>A0A382Y0Y0_9ZZZZ</name>
<protein>
    <submittedName>
        <fullName evidence="1">Uncharacterized protein</fullName>
    </submittedName>
</protein>
<organism evidence="1">
    <name type="scientific">marine metagenome</name>
    <dbReference type="NCBI Taxonomy" id="408172"/>
    <lineage>
        <taxon>unclassified sequences</taxon>
        <taxon>metagenomes</taxon>
        <taxon>ecological metagenomes</taxon>
    </lineage>
</organism>
<feature type="non-terminal residue" evidence="1">
    <location>
        <position position="30"/>
    </location>
</feature>
<dbReference type="AlphaFoldDB" id="A0A382Y0Y0"/>
<sequence length="30" mass="3319">MTVAMLVVVLSEGVISARAQDGDLRRRFDL</sequence>
<accession>A0A382Y0Y0</accession>
<gene>
    <name evidence="1" type="ORF">METZ01_LOCUS429688</name>
</gene>
<reference evidence="1" key="1">
    <citation type="submission" date="2018-05" db="EMBL/GenBank/DDBJ databases">
        <authorList>
            <person name="Lanie J.A."/>
            <person name="Ng W.-L."/>
            <person name="Kazmierczak K.M."/>
            <person name="Andrzejewski T.M."/>
            <person name="Davidsen T.M."/>
            <person name="Wayne K.J."/>
            <person name="Tettelin H."/>
            <person name="Glass J.I."/>
            <person name="Rusch D."/>
            <person name="Podicherti R."/>
            <person name="Tsui H.-C.T."/>
            <person name="Winkler M.E."/>
        </authorList>
    </citation>
    <scope>NUCLEOTIDE SEQUENCE</scope>
</reference>
<evidence type="ECO:0000313" key="1">
    <source>
        <dbReference type="EMBL" id="SVD76834.1"/>
    </source>
</evidence>
<dbReference type="EMBL" id="UINC01171986">
    <property type="protein sequence ID" value="SVD76834.1"/>
    <property type="molecule type" value="Genomic_DNA"/>
</dbReference>